<dbReference type="PANTHER" id="PTHR43775:SF29">
    <property type="entry name" value="ASPERFURANONE POLYKETIDE SYNTHASE AFOG-RELATED"/>
    <property type="match status" value="1"/>
</dbReference>
<dbReference type="InterPro" id="IPR036736">
    <property type="entry name" value="ACP-like_sf"/>
</dbReference>
<protein>
    <recommendedName>
        <fullName evidence="3">Carrier domain-containing protein</fullName>
    </recommendedName>
</protein>
<dbReference type="EMBL" id="MDYO01000017">
    <property type="protein sequence ID" value="OQD96069.1"/>
    <property type="molecule type" value="Genomic_DNA"/>
</dbReference>
<accession>A0A1V6R3Q7</accession>
<dbReference type="SUPFAM" id="SSF47336">
    <property type="entry name" value="ACP-like"/>
    <property type="match status" value="1"/>
</dbReference>
<dbReference type="Pfam" id="PF08659">
    <property type="entry name" value="KR"/>
    <property type="match status" value="1"/>
</dbReference>
<dbReference type="InterPro" id="IPR009081">
    <property type="entry name" value="PP-bd_ACP"/>
</dbReference>
<dbReference type="PROSITE" id="PS50075">
    <property type="entry name" value="CARRIER"/>
    <property type="match status" value="1"/>
</dbReference>
<comment type="caution">
    <text evidence="4">The sequence shown here is derived from an EMBL/GenBank/DDBJ whole genome shotgun (WGS) entry which is preliminary data.</text>
</comment>
<sequence>MVLADSPLETMTADKWATAAAPKIQGSWNLHEVVDQKLDFFVLLSSISGIIGNSAQANYSAENTFEDALAAHRRSLGLPAISLNLGLVTDSRTANNVGGTNDVDDFLHKFPHLAPAVVSMREVQAALGAAIRGQGLNGVTLPPQVVRRWQFDPKFDHRVDKQASTTAAKQDKIDHAAAIRGAKTTEDARMVVENALRTNFASAISTDADNVDVEKPITSYGIDSLKATEVRNWVLKEFHSQLSIFDILSPMPISRLAMAILKKSSLGESAMDISE</sequence>
<dbReference type="InterPro" id="IPR006162">
    <property type="entry name" value="Ppantetheine_attach_site"/>
</dbReference>
<dbReference type="Pfam" id="PF23297">
    <property type="entry name" value="ACP_SdgA_C"/>
    <property type="match status" value="1"/>
</dbReference>
<organism evidence="4 5">
    <name type="scientific">Penicillium solitum</name>
    <dbReference type="NCBI Taxonomy" id="60172"/>
    <lineage>
        <taxon>Eukaryota</taxon>
        <taxon>Fungi</taxon>
        <taxon>Dikarya</taxon>
        <taxon>Ascomycota</taxon>
        <taxon>Pezizomycotina</taxon>
        <taxon>Eurotiomycetes</taxon>
        <taxon>Eurotiomycetidae</taxon>
        <taxon>Eurotiales</taxon>
        <taxon>Aspergillaceae</taxon>
        <taxon>Penicillium</taxon>
    </lineage>
</organism>
<dbReference type="InterPro" id="IPR013968">
    <property type="entry name" value="PKS_KR"/>
</dbReference>
<evidence type="ECO:0000313" key="5">
    <source>
        <dbReference type="Proteomes" id="UP000191612"/>
    </source>
</evidence>
<dbReference type="InterPro" id="IPR036291">
    <property type="entry name" value="NAD(P)-bd_dom_sf"/>
</dbReference>
<dbReference type="AlphaFoldDB" id="A0A1V6R3Q7"/>
<evidence type="ECO:0000313" key="4">
    <source>
        <dbReference type="EMBL" id="OQD96069.1"/>
    </source>
</evidence>
<feature type="domain" description="Carrier" evidence="3">
    <location>
        <begin position="187"/>
        <end position="264"/>
    </location>
</feature>
<dbReference type="InterPro" id="IPR057326">
    <property type="entry name" value="KR_dom"/>
</dbReference>
<keyword evidence="2" id="KW-0597">Phosphoprotein</keyword>
<dbReference type="PANTHER" id="PTHR43775">
    <property type="entry name" value="FATTY ACID SYNTHASE"/>
    <property type="match status" value="1"/>
</dbReference>
<dbReference type="PROSITE" id="PS00012">
    <property type="entry name" value="PHOSPHOPANTETHEINE"/>
    <property type="match status" value="1"/>
</dbReference>
<dbReference type="Gene3D" id="3.40.50.720">
    <property type="entry name" value="NAD(P)-binding Rossmann-like Domain"/>
    <property type="match status" value="1"/>
</dbReference>
<dbReference type="SMART" id="SM00822">
    <property type="entry name" value="PKS_KR"/>
    <property type="match status" value="1"/>
</dbReference>
<dbReference type="SUPFAM" id="SSF51735">
    <property type="entry name" value="NAD(P)-binding Rossmann-fold domains"/>
    <property type="match status" value="1"/>
</dbReference>
<dbReference type="GO" id="GO:0004312">
    <property type="term" value="F:fatty acid synthase activity"/>
    <property type="evidence" value="ECO:0007669"/>
    <property type="project" value="TreeGrafter"/>
</dbReference>
<evidence type="ECO:0000256" key="1">
    <source>
        <dbReference type="ARBA" id="ARBA00022450"/>
    </source>
</evidence>
<dbReference type="Proteomes" id="UP000191612">
    <property type="component" value="Unassembled WGS sequence"/>
</dbReference>
<evidence type="ECO:0000259" key="3">
    <source>
        <dbReference type="PROSITE" id="PS50075"/>
    </source>
</evidence>
<name>A0A1V6R3Q7_9EURO</name>
<keyword evidence="1" id="KW-0596">Phosphopantetheine</keyword>
<proteinExistence type="predicted"/>
<keyword evidence="5" id="KW-1185">Reference proteome</keyword>
<gene>
    <name evidence="4" type="ORF">PENSOL_c017G06262</name>
</gene>
<dbReference type="GO" id="GO:0006633">
    <property type="term" value="P:fatty acid biosynthetic process"/>
    <property type="evidence" value="ECO:0007669"/>
    <property type="project" value="TreeGrafter"/>
</dbReference>
<dbReference type="GO" id="GO:0044550">
    <property type="term" value="P:secondary metabolite biosynthetic process"/>
    <property type="evidence" value="ECO:0007669"/>
    <property type="project" value="TreeGrafter"/>
</dbReference>
<dbReference type="STRING" id="60172.A0A1V6R3Q7"/>
<dbReference type="InterPro" id="IPR050091">
    <property type="entry name" value="PKS_NRPS_Biosynth_Enz"/>
</dbReference>
<dbReference type="Gene3D" id="1.10.1200.10">
    <property type="entry name" value="ACP-like"/>
    <property type="match status" value="1"/>
</dbReference>
<evidence type="ECO:0000256" key="2">
    <source>
        <dbReference type="ARBA" id="ARBA00022553"/>
    </source>
</evidence>
<reference evidence="5" key="1">
    <citation type="journal article" date="2017" name="Nat. Microbiol.">
        <title>Global analysis of biosynthetic gene clusters reveals vast potential of secondary metabolite production in Penicillium species.</title>
        <authorList>
            <person name="Nielsen J.C."/>
            <person name="Grijseels S."/>
            <person name="Prigent S."/>
            <person name="Ji B."/>
            <person name="Dainat J."/>
            <person name="Nielsen K.F."/>
            <person name="Frisvad J.C."/>
            <person name="Workman M."/>
            <person name="Nielsen J."/>
        </authorList>
    </citation>
    <scope>NUCLEOTIDE SEQUENCE [LARGE SCALE GENOMIC DNA]</scope>
    <source>
        <strain evidence="5">IBT 29525</strain>
    </source>
</reference>